<evidence type="ECO:0000256" key="1">
    <source>
        <dbReference type="SAM" id="Phobius"/>
    </source>
</evidence>
<keyword evidence="1" id="KW-1133">Transmembrane helix</keyword>
<keyword evidence="1" id="KW-0812">Transmembrane</keyword>
<dbReference type="EMBL" id="CYRX01000025">
    <property type="protein sequence ID" value="CUH60266.1"/>
    <property type="molecule type" value="Genomic_DNA"/>
</dbReference>
<protein>
    <submittedName>
        <fullName evidence="2">Uncharacterized protein</fullName>
    </submittedName>
</protein>
<feature type="transmembrane region" description="Helical" evidence="1">
    <location>
        <begin position="30"/>
        <end position="50"/>
    </location>
</feature>
<keyword evidence="1" id="KW-0472">Membrane</keyword>
<sequence>MFLKQSKITKYAIKVPHIDWREMRLIIEDCIGAISIFGTGYFILLIGHGLGLN</sequence>
<proteinExistence type="predicted"/>
<organism evidence="2 3">
    <name type="scientific">Thalassobacter stenotrophicus</name>
    <dbReference type="NCBI Taxonomy" id="266809"/>
    <lineage>
        <taxon>Bacteria</taxon>
        <taxon>Pseudomonadati</taxon>
        <taxon>Pseudomonadota</taxon>
        <taxon>Alphaproteobacteria</taxon>
        <taxon>Rhodobacterales</taxon>
        <taxon>Roseobacteraceae</taxon>
        <taxon>Thalassobacter</taxon>
    </lineage>
</organism>
<gene>
    <name evidence="2" type="ORF">THS5294_01555</name>
</gene>
<accession>A0A0N7LTB9</accession>
<dbReference type="RefSeq" id="WP_158508586.1">
    <property type="nucleotide sequence ID" value="NZ_CYRX01000025.1"/>
</dbReference>
<dbReference type="AlphaFoldDB" id="A0A0N7LTB9"/>
<reference evidence="2 3" key="1">
    <citation type="submission" date="2015-09" db="EMBL/GenBank/DDBJ databases">
        <authorList>
            <consortium name="Swine Surveillance"/>
        </authorList>
    </citation>
    <scope>NUCLEOTIDE SEQUENCE [LARGE SCALE GENOMIC DNA]</scope>
    <source>
        <strain evidence="2 3">CECT 5294</strain>
    </source>
</reference>
<evidence type="ECO:0000313" key="3">
    <source>
        <dbReference type="Proteomes" id="UP000051298"/>
    </source>
</evidence>
<evidence type="ECO:0000313" key="2">
    <source>
        <dbReference type="EMBL" id="CUH60266.1"/>
    </source>
</evidence>
<name>A0A0N7LTB9_9RHOB</name>
<dbReference type="Proteomes" id="UP000051298">
    <property type="component" value="Unassembled WGS sequence"/>
</dbReference>